<comment type="caution">
    <text evidence="2">The sequence shown here is derived from an EMBL/GenBank/DDBJ whole genome shotgun (WGS) entry which is preliminary data.</text>
</comment>
<dbReference type="Proteomes" id="UP000033956">
    <property type="component" value="Unassembled WGS sequence"/>
</dbReference>
<dbReference type="EMBL" id="JYIZ01000057">
    <property type="protein sequence ID" value="KJL37456.1"/>
    <property type="molecule type" value="Genomic_DNA"/>
</dbReference>
<keyword evidence="1" id="KW-1133">Transmembrane helix</keyword>
<dbReference type="PATRIC" id="fig|92835.4.peg.3239"/>
<dbReference type="NCBIfam" id="NF038403">
    <property type="entry name" value="perm_prefix_1"/>
    <property type="match status" value="1"/>
</dbReference>
<organism evidence="2 3">
    <name type="scientific">Microbacterium terrae</name>
    <dbReference type="NCBI Taxonomy" id="69369"/>
    <lineage>
        <taxon>Bacteria</taxon>
        <taxon>Bacillati</taxon>
        <taxon>Actinomycetota</taxon>
        <taxon>Actinomycetes</taxon>
        <taxon>Micrococcales</taxon>
        <taxon>Microbacteriaceae</taxon>
        <taxon>Microbacterium</taxon>
    </lineage>
</organism>
<gene>
    <name evidence="2" type="ORF">RS81_03210</name>
</gene>
<protein>
    <submittedName>
        <fullName evidence="2">Uncharacterized protein</fullName>
    </submittedName>
</protein>
<feature type="transmembrane region" description="Helical" evidence="1">
    <location>
        <begin position="174"/>
        <end position="193"/>
    </location>
</feature>
<feature type="transmembrane region" description="Helical" evidence="1">
    <location>
        <begin position="90"/>
        <end position="110"/>
    </location>
</feature>
<feature type="transmembrane region" description="Helical" evidence="1">
    <location>
        <begin position="213"/>
        <end position="237"/>
    </location>
</feature>
<dbReference type="RefSeq" id="WP_052682621.1">
    <property type="nucleotide sequence ID" value="NZ_BAAAUP010000002.1"/>
</dbReference>
<keyword evidence="1" id="KW-0812">Transmembrane</keyword>
<evidence type="ECO:0000256" key="1">
    <source>
        <dbReference type="SAM" id="Phobius"/>
    </source>
</evidence>
<sequence>MPVTLTDRYVGAAMRTVPERQRADLATELRASIDDQVDARVAAGEDAAAAERAVLTGLGDPDALAAGYTDRPLHLIGPKYYLTWWRLLKLLLWIVIPSAAFAVALGQTLAGAPFGAIVGSTIGITITAGVHLCFWVTLVFAFIEYWEGRTGEQTAVTEWSLDDLPEPRENSVGFIEMVVGIAWLFIVAGFVLWDHFLGFVPGATISFLDPGLWPWWIGALFVVMAVSATFSVIVYAVGRWTYPLAATNAVLAVIVAVPALWLLSQDRLINPAFWDAVLDEAGADVPGILNVIFGFVIAGIAVWSIIDGFLKARRAAQV</sequence>
<dbReference type="STRING" id="92835.RS81_03210"/>
<keyword evidence="3" id="KW-1185">Reference proteome</keyword>
<feature type="transmembrane region" description="Helical" evidence="1">
    <location>
        <begin position="244"/>
        <end position="263"/>
    </location>
</feature>
<feature type="transmembrane region" description="Helical" evidence="1">
    <location>
        <begin position="116"/>
        <end position="143"/>
    </location>
</feature>
<evidence type="ECO:0000313" key="2">
    <source>
        <dbReference type="EMBL" id="KJL37456.1"/>
    </source>
</evidence>
<evidence type="ECO:0000313" key="3">
    <source>
        <dbReference type="Proteomes" id="UP000033956"/>
    </source>
</evidence>
<keyword evidence="1" id="KW-0472">Membrane</keyword>
<name>A0A0M2GUU8_9MICO</name>
<dbReference type="InterPro" id="IPR047928">
    <property type="entry name" value="Perm_prefix_1"/>
</dbReference>
<proteinExistence type="predicted"/>
<accession>A0A0M2GUU8</accession>
<dbReference type="OrthoDB" id="3171769at2"/>
<dbReference type="AlphaFoldDB" id="A0A0M2GUU8"/>
<feature type="transmembrane region" description="Helical" evidence="1">
    <location>
        <begin position="288"/>
        <end position="310"/>
    </location>
</feature>
<reference evidence="2 3" key="1">
    <citation type="submission" date="2015-02" db="EMBL/GenBank/DDBJ databases">
        <title>Draft genome sequences of ten Microbacterium spp. with emphasis on heavy metal contaminated environments.</title>
        <authorList>
            <person name="Corretto E."/>
        </authorList>
    </citation>
    <scope>NUCLEOTIDE SEQUENCE [LARGE SCALE GENOMIC DNA]</scope>
    <source>
        <strain evidence="2 3">DSM 12510</strain>
    </source>
</reference>